<dbReference type="GO" id="GO:0002088">
    <property type="term" value="P:lens development in camera-type eye"/>
    <property type="evidence" value="ECO:0007669"/>
    <property type="project" value="TreeGrafter"/>
</dbReference>
<feature type="compositionally biased region" description="Basic and acidic residues" evidence="5">
    <location>
        <begin position="200"/>
        <end position="236"/>
    </location>
</feature>
<dbReference type="InterPro" id="IPR000772">
    <property type="entry name" value="Ricin_B_lectin"/>
</dbReference>
<keyword evidence="4" id="KW-0677">Repeat</keyword>
<dbReference type="PROSITE" id="PS50231">
    <property type="entry name" value="RICIN_B_LECTIN"/>
    <property type="match status" value="1"/>
</dbReference>
<feature type="compositionally biased region" description="Basic and acidic residues" evidence="5">
    <location>
        <begin position="92"/>
        <end position="101"/>
    </location>
</feature>
<feature type="domain" description="Beta/gamma crystallin 'Greek key'" evidence="6">
    <location>
        <begin position="2305"/>
        <end position="2347"/>
    </location>
</feature>
<evidence type="ECO:0000256" key="3">
    <source>
        <dbReference type="ARBA" id="ARBA00022613"/>
    </source>
</evidence>
<dbReference type="GO" id="GO:0005212">
    <property type="term" value="F:structural constituent of eye lens"/>
    <property type="evidence" value="ECO:0007669"/>
    <property type="project" value="UniProtKB-KW"/>
</dbReference>
<evidence type="ECO:0000256" key="5">
    <source>
        <dbReference type="SAM" id="MobiDB-lite"/>
    </source>
</evidence>
<feature type="region of interest" description="Disordered" evidence="5">
    <location>
        <begin position="1951"/>
        <end position="1995"/>
    </location>
</feature>
<feature type="compositionally biased region" description="Low complexity" evidence="5">
    <location>
        <begin position="1958"/>
        <end position="1971"/>
    </location>
</feature>
<reference evidence="7" key="1">
    <citation type="thesis" date="2020" institute="ProQuest LLC" country="789 East Eisenhower Parkway, Ann Arbor, MI, USA">
        <title>Comparative Genomics and Chromosome Evolution.</title>
        <authorList>
            <person name="Mudd A.B."/>
        </authorList>
    </citation>
    <scope>NUCLEOTIDE SEQUENCE</scope>
    <source>
        <strain evidence="7">HN-11 Male</strain>
        <tissue evidence="7">Kidney and liver</tissue>
    </source>
</reference>
<name>A0A8J6FG62_ELECQ</name>
<feature type="region of interest" description="Disordered" evidence="5">
    <location>
        <begin position="426"/>
        <end position="446"/>
    </location>
</feature>
<dbReference type="Proteomes" id="UP000770717">
    <property type="component" value="Unassembled WGS sequence"/>
</dbReference>
<proteinExistence type="inferred from homology"/>
<evidence type="ECO:0000256" key="4">
    <source>
        <dbReference type="ARBA" id="ARBA00022737"/>
    </source>
</evidence>
<dbReference type="PRINTS" id="PR01367">
    <property type="entry name" value="BGCRYSTALLIN"/>
</dbReference>
<dbReference type="GO" id="GO:0007601">
    <property type="term" value="P:visual perception"/>
    <property type="evidence" value="ECO:0007669"/>
    <property type="project" value="TreeGrafter"/>
</dbReference>
<feature type="compositionally biased region" description="Basic and acidic residues" evidence="5">
    <location>
        <begin position="1649"/>
        <end position="1673"/>
    </location>
</feature>
<feature type="compositionally biased region" description="Basic and acidic residues" evidence="5">
    <location>
        <begin position="112"/>
        <end position="130"/>
    </location>
</feature>
<dbReference type="PANTHER" id="PTHR11818:SF38">
    <property type="entry name" value="VERY LARGE A-KINASE ANCHOR PROTEIN"/>
    <property type="match status" value="1"/>
</dbReference>
<feature type="region of interest" description="Disordered" evidence="5">
    <location>
        <begin position="184"/>
        <end position="282"/>
    </location>
</feature>
<accession>A0A8J6FG62</accession>
<feature type="compositionally biased region" description="Polar residues" evidence="5">
    <location>
        <begin position="264"/>
        <end position="275"/>
    </location>
</feature>
<feature type="region of interest" description="Disordered" evidence="5">
    <location>
        <begin position="1817"/>
        <end position="1842"/>
    </location>
</feature>
<feature type="domain" description="Beta/gamma crystallin 'Greek key'" evidence="6">
    <location>
        <begin position="2395"/>
        <end position="2437"/>
    </location>
</feature>
<dbReference type="Pfam" id="PF00652">
    <property type="entry name" value="Ricin_B_lectin"/>
    <property type="match status" value="1"/>
</dbReference>
<evidence type="ECO:0000313" key="7">
    <source>
        <dbReference type="EMBL" id="KAG9486135.1"/>
    </source>
</evidence>
<dbReference type="FunFam" id="2.60.20.10:FF:000010">
    <property type="entry name" value="very large A-kinase anchor protein"/>
    <property type="match status" value="1"/>
</dbReference>
<feature type="region of interest" description="Disordered" evidence="5">
    <location>
        <begin position="667"/>
        <end position="702"/>
    </location>
</feature>
<dbReference type="EMBL" id="WNTK01000004">
    <property type="protein sequence ID" value="KAG9486135.1"/>
    <property type="molecule type" value="Genomic_DNA"/>
</dbReference>
<feature type="compositionally biased region" description="Basic and acidic residues" evidence="5">
    <location>
        <begin position="54"/>
        <end position="74"/>
    </location>
</feature>
<comment type="caution">
    <text evidence="7">The sequence shown here is derived from an EMBL/GenBank/DDBJ whole genome shotgun (WGS) entry which is preliminary data.</text>
</comment>
<dbReference type="InterPro" id="IPR050252">
    <property type="entry name" value="Beta/Gamma-Crystallin"/>
</dbReference>
<keyword evidence="3" id="KW-0273">Eye lens protein</keyword>
<organism evidence="7 8">
    <name type="scientific">Eleutherodactylus coqui</name>
    <name type="common">Puerto Rican coqui</name>
    <dbReference type="NCBI Taxonomy" id="57060"/>
    <lineage>
        <taxon>Eukaryota</taxon>
        <taxon>Metazoa</taxon>
        <taxon>Chordata</taxon>
        <taxon>Craniata</taxon>
        <taxon>Vertebrata</taxon>
        <taxon>Euteleostomi</taxon>
        <taxon>Amphibia</taxon>
        <taxon>Batrachia</taxon>
        <taxon>Anura</taxon>
        <taxon>Neobatrachia</taxon>
        <taxon>Hyloidea</taxon>
        <taxon>Eleutherodactylidae</taxon>
        <taxon>Eleutherodactylinae</taxon>
        <taxon>Eleutherodactylus</taxon>
        <taxon>Eleutherodactylus</taxon>
    </lineage>
</organism>
<protein>
    <recommendedName>
        <fullName evidence="6">Beta/gamma crystallin 'Greek key' domain-containing protein</fullName>
    </recommendedName>
</protein>
<keyword evidence="8" id="KW-1185">Reference proteome</keyword>
<sequence length="2751" mass="306796">MSTPRRRAGTWQDEVARSFSRLFSRTSSQEEESGKDPGEEQDRSLARLFFRSSSQEKKDGNDRTEPGEEQERSHSPSRLFFRRVTQGGTDNVNREEQDRSRSFSRLFIRTSSQEKVEENDSSRGAREDQSRVTPELTFNPPLQNLSEPEEEKDGESTSYSKVLDSEKQSRENFFHFIGNLFHFSSKSPLGNSKQGAEVPEPSKEHEDAQVKNNLDKEHLDQERTGDERSGAEEASEHNTAQQEQENPGVTAGGDPKDALEDCENTTADTPNQNAPEITYGTYRGSRRIRKLLKRRADVNSPIQEKEETPETCSVGDAPTENCLILHEWVKMEPVPDRNCQDEVPPSKIQIKMQSKFEPFDQNSKLHNGNSIIQKAKNSKLTNGPEIKAKIWPIGSSSGEADAEKSSGLVEEQPPNIEECVRVVPQPNAKESSETGQPNTGESLEDLQPTLGGILNISGHLEQNVENSEDHSKESTISENLEPNNKGHCTDVEPKTMDTSNTVWYIQPNSEEEPTQPKNLQPDLTQSVCSAETLQTSIDDDSRTEADPSPKVVENLNILHDAKENKKDYLTNSVPENADLSNSEKYGTNSVMSVMDNLHSDAEDSLVKAEEIKESTKENTKVPVDLENSLAANMQSASKQSHLEMALDSGSSSNNQQGVEVNLQVENKSHKDPSNPHSTTHNKSCRSSGKNGEDYDSPAYDGFKPEIERRSNIIDLPPNAQLVSSSSVDIEPKNVGNSSIGEQLQLHGGEYSTQPNQESNSTFLNKTLPESEDISNLHLQLKETSEDFQQTGNIEHLQKNASKIPESAEELLKAELPPNTKVAFHLKALNSTLLESTKSENISNLDVQPSEICRNSKDFKQIGNTEHLQTKTNLIPEEDLQNDQELIKSKLHPNAKVSFQLKELNNTVLEKPQSQSGDIPNLDLQLRETSRNSKDLKQIENIEHLQAIAETIPENDPRKAGELLQASPKVTFQLTESSEITGLIENQKPNLHIVSHVLDSLHVEEPSKVSSYLEPNSGSHVPEFGNDTLVHKVPQRHEFVSDKGLTETSHSNGLADEDNVHVDRPDRAANELDIKATIFYDNPDNITVPESCSNDTLSFTRDHKAVASRNISFDNGIECRSPSPITMSDSTTYVDCNDVQFESPNDSGIVSSQAYTPDEHVLFKTFSSEMLLKNIPDPFAVDQKNEEASVPDTAILKNMKPVINIDDVSVEESGSRVDGCTSNSGSDDYIKISTPDKLVNLNSDVYVAKVSMKTVNIEEVKISSYSLCSDIISVAKLESPTFTKELICIPNLSPPTDTENAFHVFHCLADDKDLWEKHLNNCYLETDELSSGKDNYETMNLVSDLPNNDSILEYTSTEKESPKITDKSTDVLIENLKNNNINVCSSDNIINVSLRADKSEGLMSSDSLKELRFGESLSELNPDLRMNHREKLSDLLLHSALLHDVTDTNEIISSCSTTAKMMILPGKDHSESSNELFEQKANEIIFSVLNSAIDELQNINQSHMIMAVHNHTLPDIKHMDNLSESHVDLEEHPAEVLGNPSDHRLIEDSDLIMTMAVGIVKDVISSSEQLVVSSMITNGLSKDVTMKEATRQKPLSDFHALFMDKCNDSVEETANSNHVVSSLVCDNVIHLPSCEINSNVLQVTAEVSRKVESKQAKKPKSSNESHSRVTEHMNENGLENNTTEDQEHLSFSRTSVNADTFNLIHSSSTNGDLRLDDMYCDGKIQSMSSGTEGSMEDVMYNNFVDESSNNTEFSDFFQFSIYNSRYVEISGSDDESTDEEKDSVREQASCNDSLYPVPSRRTRIYPYALSPIYEDDSACEDTLSNSSSPRYNRGATASHGGHDHTSILSLLQSVSDRLKEADLEEDRFSSPINEVSGVKDRCNKEELGELEDIVSPSKTSFEVPSTLDDDKPSLGARSGMFITKSFADSKPNLVSGRQSFLLNLTSHSNTYGAESGVESSSFPLSSIPSFRSETSVSPSVEPNRPQSMDLSPSTAAVNSLSAQPALPIQCSVIDQKPRASPKSVYYQYYSTAQNYLSNRESNEGPTQEKLEEAKKTAEIDMDPADSDSLKFNPRPGKLILSDLLDQENKTELKADVLDATSWVFPNGVNIRVIRGCWILYEKPHFEGQAHVLEEGEAVLQHLWDPSGDDANSDRITIGSVKRVVKDYFPEVVISSLEDTSDSPISIRTEVPSLENLVGKHPRSLGVNSGVWLAYTEPQYNGAVSVLEEGSELRQIQDSCLKSMRPLKMGGLKVQLPSDPRVIIYEKPHFQGWSRETTDHVGSILTLTRDGDDSGSQDIGSMRVIGGIWVGYENEKYKGYQYLLEEGNYEDWHAWGGYNNALQSIRYLQADFLESSVTLYATKEEDGQQITLFNQAVPDLELAGYNTRTRCIHVKNGMWVAYRQKHFCGEQYVLEKGRYKTHADWGGRDTTIMSIRPVLLEPLGRSDMKHLIKVYTSSEFQGEVMDITQSVSDCTSFRPMSFKVLRGCWLLCYEADSGDNLCVLEEGHFPDLASCGCPAAEIKSIRPIDYIFAEPSVSLFALDSCEGRELHFQEAVTSVLSKDLHFYAQSVWVRRGLWIAFEGANFLGRQMLLDPQQILSWSQFSGWKAIGSLRPLKQPSVYFMVKNRDKDKYLTVTGKLCDSRATFVSVSPRNGQSAQIWYFCRGFLKSKANDFCLDVIGGKNIPGSKVSLWPEHGKTRQKWKINRDGTIASHISDDLVLDLRGGNYYDQNYLVVNKVEEETASQKWDIEIL</sequence>
<feature type="region of interest" description="Disordered" evidence="5">
    <location>
        <begin position="21"/>
        <end position="165"/>
    </location>
</feature>
<dbReference type="Pfam" id="PF00030">
    <property type="entry name" value="Crystall"/>
    <property type="match status" value="5"/>
</dbReference>
<evidence type="ECO:0000259" key="6">
    <source>
        <dbReference type="PROSITE" id="PS50915"/>
    </source>
</evidence>
<dbReference type="PANTHER" id="PTHR11818">
    <property type="entry name" value="BETA/GAMMA CRYSTALLIN"/>
    <property type="match status" value="1"/>
</dbReference>
<dbReference type="CDD" id="cd23463">
    <property type="entry name" value="beta-trefoil_Ricin_vlAKAP"/>
    <property type="match status" value="1"/>
</dbReference>
<dbReference type="FunFam" id="2.60.20.10:FF:000006">
    <property type="entry name" value="Very large A-kinase anchor protein"/>
    <property type="match status" value="1"/>
</dbReference>
<dbReference type="InterPro" id="IPR011024">
    <property type="entry name" value="G_crystallin-like"/>
</dbReference>
<feature type="domain" description="Beta/gamma crystallin 'Greek key'" evidence="6">
    <location>
        <begin position="2574"/>
        <end position="2615"/>
    </location>
</feature>
<dbReference type="SUPFAM" id="SSF49695">
    <property type="entry name" value="gamma-Crystallin-like"/>
    <property type="match status" value="3"/>
</dbReference>
<comment type="similarity">
    <text evidence="2">Belongs to the beta/gamma-crystallin family.</text>
</comment>
<dbReference type="InterPro" id="IPR001064">
    <property type="entry name" value="Beta/gamma_crystallin"/>
</dbReference>
<dbReference type="Gene3D" id="2.60.20.10">
    <property type="entry name" value="Crystallins"/>
    <property type="match status" value="6"/>
</dbReference>
<evidence type="ECO:0000313" key="8">
    <source>
        <dbReference type="Proteomes" id="UP000770717"/>
    </source>
</evidence>
<dbReference type="Gene3D" id="2.80.10.50">
    <property type="match status" value="1"/>
</dbReference>
<feature type="compositionally biased region" description="Basic and acidic residues" evidence="5">
    <location>
        <begin position="32"/>
        <end position="45"/>
    </location>
</feature>
<feature type="region of interest" description="Disordered" evidence="5">
    <location>
        <begin position="634"/>
        <end position="655"/>
    </location>
</feature>
<dbReference type="OrthoDB" id="9895617at2759"/>
<dbReference type="PROSITE" id="PS50915">
    <property type="entry name" value="CRYSTALLIN_BETA_GAMMA"/>
    <property type="match status" value="6"/>
</dbReference>
<evidence type="ECO:0000256" key="1">
    <source>
        <dbReference type="ARBA" id="ARBA00003689"/>
    </source>
</evidence>
<evidence type="ECO:0000256" key="2">
    <source>
        <dbReference type="ARBA" id="ARBA00009646"/>
    </source>
</evidence>
<feature type="domain" description="Beta/gamma crystallin 'Greek key'" evidence="6">
    <location>
        <begin position="2258"/>
        <end position="2304"/>
    </location>
</feature>
<feature type="compositionally biased region" description="Polar residues" evidence="5">
    <location>
        <begin position="1972"/>
        <end position="1995"/>
    </location>
</feature>
<feature type="compositionally biased region" description="Polar residues" evidence="5">
    <location>
        <begin position="184"/>
        <end position="194"/>
    </location>
</feature>
<dbReference type="FunFam" id="2.80.10.50:FF:000038">
    <property type="entry name" value="very large A-kinase anchor protein isoform X1"/>
    <property type="match status" value="1"/>
</dbReference>
<comment type="function">
    <text evidence="1">Crystallins are the dominant structural components of the vertebrate eye lens.</text>
</comment>
<feature type="region of interest" description="Disordered" evidence="5">
    <location>
        <begin position="294"/>
        <end position="314"/>
    </location>
</feature>
<feature type="compositionally biased region" description="Acidic residues" evidence="5">
    <location>
        <begin position="1770"/>
        <end position="1780"/>
    </location>
</feature>
<feature type="region of interest" description="Disordered" evidence="5">
    <location>
        <begin position="394"/>
        <end position="413"/>
    </location>
</feature>
<feature type="region of interest" description="Disordered" evidence="5">
    <location>
        <begin position="1649"/>
        <end position="1690"/>
    </location>
</feature>
<feature type="region of interest" description="Disordered" evidence="5">
    <location>
        <begin position="1770"/>
        <end position="1796"/>
    </location>
</feature>
<feature type="region of interest" description="Disordered" evidence="5">
    <location>
        <begin position="464"/>
        <end position="497"/>
    </location>
</feature>
<dbReference type="SMART" id="SM00458">
    <property type="entry name" value="RICIN"/>
    <property type="match status" value="1"/>
</dbReference>
<feature type="compositionally biased region" description="Polar residues" evidence="5">
    <location>
        <begin position="674"/>
        <end position="689"/>
    </location>
</feature>
<feature type="compositionally biased region" description="Polar residues" evidence="5">
    <location>
        <begin position="237"/>
        <end position="247"/>
    </location>
</feature>
<dbReference type="SMART" id="SM00247">
    <property type="entry name" value="XTALbg"/>
    <property type="match status" value="6"/>
</dbReference>
<dbReference type="InterPro" id="IPR035992">
    <property type="entry name" value="Ricin_B-like_lectins"/>
</dbReference>
<dbReference type="SUPFAM" id="SSF50370">
    <property type="entry name" value="Ricin B-like lectins"/>
    <property type="match status" value="1"/>
</dbReference>
<feature type="domain" description="Beta/gamma crystallin 'Greek key'" evidence="6">
    <location>
        <begin position="2114"/>
        <end position="2163"/>
    </location>
</feature>
<feature type="domain" description="Beta/gamma crystallin 'Greek key'" evidence="6">
    <location>
        <begin position="2208"/>
        <end position="2246"/>
    </location>
</feature>
<gene>
    <name evidence="7" type="ORF">GDO78_008943</name>
</gene>